<accession>A0A916K9M9</accession>
<evidence type="ECO:0000313" key="5">
    <source>
        <dbReference type="Proteomes" id="UP000693672"/>
    </source>
</evidence>
<dbReference type="InterPro" id="IPR001647">
    <property type="entry name" value="HTH_TetR"/>
</dbReference>
<name>A0A916K9M9_9BACL</name>
<feature type="DNA-binding region" description="H-T-H motif" evidence="2">
    <location>
        <begin position="24"/>
        <end position="43"/>
    </location>
</feature>
<evidence type="ECO:0000256" key="2">
    <source>
        <dbReference type="PROSITE-ProRule" id="PRU00335"/>
    </source>
</evidence>
<dbReference type="PROSITE" id="PS50977">
    <property type="entry name" value="HTH_TETR_2"/>
    <property type="match status" value="1"/>
</dbReference>
<dbReference type="EMBL" id="CAJVAS010000043">
    <property type="protein sequence ID" value="CAG7648652.1"/>
    <property type="molecule type" value="Genomic_DNA"/>
</dbReference>
<evidence type="ECO:0000256" key="1">
    <source>
        <dbReference type="ARBA" id="ARBA00023125"/>
    </source>
</evidence>
<dbReference type="PROSITE" id="PS01081">
    <property type="entry name" value="HTH_TETR_1"/>
    <property type="match status" value="1"/>
</dbReference>
<protein>
    <submittedName>
        <fullName evidence="4">HTH-type transcriptional regulator BetI</fullName>
    </submittedName>
</protein>
<evidence type="ECO:0000259" key="3">
    <source>
        <dbReference type="PROSITE" id="PS50977"/>
    </source>
</evidence>
<keyword evidence="5" id="KW-1185">Reference proteome</keyword>
<reference evidence="4" key="1">
    <citation type="submission" date="2021-06" db="EMBL/GenBank/DDBJ databases">
        <authorList>
            <person name="Criscuolo A."/>
        </authorList>
    </citation>
    <scope>NUCLEOTIDE SEQUENCE</scope>
    <source>
        <strain evidence="4">CIP111600</strain>
    </source>
</reference>
<dbReference type="PANTHER" id="PTHR43479:SF11">
    <property type="entry name" value="ACREF_ENVCD OPERON REPRESSOR-RELATED"/>
    <property type="match status" value="1"/>
</dbReference>
<sequence>MGRRKQILDAATRLFTRHGYEQISIQDINQACGIARGTFYLYFDNKDDLLNRILSRTITDVLDEIARQMDPSAVMPDPESEIAFIAETAFSYFKDKTELLKLIARSREFHVPVLENEGLLRFFTTRYSPYLRSCGWANTEIEPYITMKFLSIYTLVAFVVIKHPEKTDQYLKLLKMAPIS</sequence>
<keyword evidence="1 2" id="KW-0238">DNA-binding</keyword>
<dbReference type="PANTHER" id="PTHR43479">
    <property type="entry name" value="ACREF/ENVCD OPERON REPRESSOR-RELATED"/>
    <property type="match status" value="1"/>
</dbReference>
<feature type="domain" description="HTH tetR-type" evidence="3">
    <location>
        <begin position="1"/>
        <end position="61"/>
    </location>
</feature>
<dbReference type="AlphaFoldDB" id="A0A916K9M9"/>
<dbReference type="Proteomes" id="UP000693672">
    <property type="component" value="Unassembled WGS sequence"/>
</dbReference>
<comment type="caution">
    <text evidence="4">The sequence shown here is derived from an EMBL/GenBank/DDBJ whole genome shotgun (WGS) entry which is preliminary data.</text>
</comment>
<dbReference type="RefSeq" id="WP_218095361.1">
    <property type="nucleotide sequence ID" value="NZ_CAJVAS010000043.1"/>
</dbReference>
<evidence type="ECO:0000313" key="4">
    <source>
        <dbReference type="EMBL" id="CAG7648652.1"/>
    </source>
</evidence>
<organism evidence="4 5">
    <name type="scientific">Paenibacillus solanacearum</name>
    <dbReference type="NCBI Taxonomy" id="2048548"/>
    <lineage>
        <taxon>Bacteria</taxon>
        <taxon>Bacillati</taxon>
        <taxon>Bacillota</taxon>
        <taxon>Bacilli</taxon>
        <taxon>Bacillales</taxon>
        <taxon>Paenibacillaceae</taxon>
        <taxon>Paenibacillus</taxon>
    </lineage>
</organism>
<dbReference type="InterPro" id="IPR050624">
    <property type="entry name" value="HTH-type_Tx_Regulator"/>
</dbReference>
<dbReference type="GO" id="GO:0003677">
    <property type="term" value="F:DNA binding"/>
    <property type="evidence" value="ECO:0007669"/>
    <property type="project" value="UniProtKB-UniRule"/>
</dbReference>
<gene>
    <name evidence="4" type="primary">betI_5</name>
    <name evidence="4" type="ORF">PAESOLCIP111_05655</name>
</gene>
<dbReference type="InterPro" id="IPR023772">
    <property type="entry name" value="DNA-bd_HTH_TetR-type_CS"/>
</dbReference>
<dbReference type="Pfam" id="PF00440">
    <property type="entry name" value="TetR_N"/>
    <property type="match status" value="1"/>
</dbReference>
<proteinExistence type="predicted"/>